<evidence type="ECO:0000256" key="1">
    <source>
        <dbReference type="SAM" id="MobiDB-lite"/>
    </source>
</evidence>
<gene>
    <name evidence="2" type="ORF">SAMN05192554_10112</name>
</gene>
<evidence type="ECO:0000313" key="3">
    <source>
        <dbReference type="Proteomes" id="UP000199370"/>
    </source>
</evidence>
<dbReference type="Proteomes" id="UP000199370">
    <property type="component" value="Unassembled WGS sequence"/>
</dbReference>
<protein>
    <submittedName>
        <fullName evidence="2">Uncharacterized protein</fullName>
    </submittedName>
</protein>
<dbReference type="STRING" id="996166.SAMN05192554_10112"/>
<dbReference type="EMBL" id="FNIA01000001">
    <property type="protein sequence ID" value="SDM31777.1"/>
    <property type="molecule type" value="Genomic_DNA"/>
</dbReference>
<organism evidence="2 3">
    <name type="scientific">Haloarchaeobius iranensis</name>
    <dbReference type="NCBI Taxonomy" id="996166"/>
    <lineage>
        <taxon>Archaea</taxon>
        <taxon>Methanobacteriati</taxon>
        <taxon>Methanobacteriota</taxon>
        <taxon>Stenosarchaea group</taxon>
        <taxon>Halobacteria</taxon>
        <taxon>Halobacteriales</taxon>
        <taxon>Halorubellaceae</taxon>
        <taxon>Haloarchaeobius</taxon>
    </lineage>
</organism>
<evidence type="ECO:0000313" key="2">
    <source>
        <dbReference type="EMBL" id="SDM31777.1"/>
    </source>
</evidence>
<name>A0A1G9S8Y8_9EURY</name>
<keyword evidence="3" id="KW-1185">Reference proteome</keyword>
<reference evidence="2 3" key="1">
    <citation type="submission" date="2016-10" db="EMBL/GenBank/DDBJ databases">
        <authorList>
            <person name="de Groot N.N."/>
        </authorList>
    </citation>
    <scope>NUCLEOTIDE SEQUENCE [LARGE SCALE GENOMIC DNA]</scope>
    <source>
        <strain evidence="3">EB21,IBRC-M 10013,KCTC 4048</strain>
    </source>
</reference>
<dbReference type="AlphaFoldDB" id="A0A1G9S8Y8"/>
<feature type="compositionally biased region" description="Basic and acidic residues" evidence="1">
    <location>
        <begin position="32"/>
        <end position="47"/>
    </location>
</feature>
<dbReference type="InterPro" id="IPR006311">
    <property type="entry name" value="TAT_signal"/>
</dbReference>
<proteinExistence type="predicted"/>
<accession>A0A1G9S8Y8</accession>
<feature type="region of interest" description="Disordered" evidence="1">
    <location>
        <begin position="32"/>
        <end position="53"/>
    </location>
</feature>
<dbReference type="PROSITE" id="PS51318">
    <property type="entry name" value="TAT"/>
    <property type="match status" value="1"/>
</dbReference>
<sequence>MPDDSTLLTTRRKLLAGSAVTAGAVALGVRASDDAPPRCRGDTDPPHSRIGPTYSTSGCGPAYTFGEGWECLVNDRADLGSRPDAEATLATAVARYAGESTTYLGVEQQLTVWPGPARKRIADPTSDWPLDAFSLTTELGGDAADSTRLVARNPGTTGCRTTFRTWLGIGVVGTAADAYDDLPPWRGSYRFDKATVTHTPTETDRPGSTLDVRVYGDDFRRTNRTVRYSALFEATDAAVETVEVDSELVVDLAKSELGGLRTERKTMTDGATVTATVSNSDAGEQ</sequence>